<dbReference type="RefSeq" id="XP_066915938.1">
    <property type="nucleotide sequence ID" value="XM_067059837.1"/>
</dbReference>
<dbReference type="OrthoDB" id="424974at2759"/>
<comment type="cofactor">
    <cofactor evidence="1">
        <name>FAD</name>
        <dbReference type="ChEBI" id="CHEBI:57692"/>
    </cofactor>
</comment>
<keyword evidence="3" id="KW-0285">Flavoprotein</keyword>
<evidence type="ECO:0000259" key="6">
    <source>
        <dbReference type="Pfam" id="PF01266"/>
    </source>
</evidence>
<keyword evidence="4" id="KW-0274">FAD</keyword>
<keyword evidence="8" id="KW-1185">Reference proteome</keyword>
<dbReference type="EnsemblMetazoa" id="CLYHEMT018463.1">
    <property type="protein sequence ID" value="CLYHEMP018463.1"/>
    <property type="gene ID" value="CLYHEMG018463"/>
</dbReference>
<sequence length="381" mass="43093">MYDVIVIGAGINGSATAYELRNKQQKNVLLLEQFPLPHTRGSSHGHTRITRCLYAKKIYSQMTLDSFPIWRDLEQQTGERLYINNGCIQVFDEHLEQEELQNAQRICEELKVPHEILTAGEVNERYKPFHIQQHSKTLLDTFGGTLIASKCLTVLQRLFMKAGGVLKDGEQVKNIRPGKICTVSTNKGEYEAKAIVITPGSFASKILPKVGLNLPLQPIRTHLCFWKVLKEKEGTVESGFPSFMMDKYHVYGTACLEYPGLLKIGLHGGKQVTCDYPDIENPDFENQKRFIREQMKGVECKPSIVEPCLYTETPDQDFILDFHPKYSNIVIGAGFSGTGFKMAPITGKILANMALDQNHGYDISEFRMTRFENIIQTSSHL</sequence>
<feature type="domain" description="FAD dependent oxidoreductase" evidence="6">
    <location>
        <begin position="3"/>
        <end position="353"/>
    </location>
</feature>
<organism evidence="7 8">
    <name type="scientific">Clytia hemisphaerica</name>
    <dbReference type="NCBI Taxonomy" id="252671"/>
    <lineage>
        <taxon>Eukaryota</taxon>
        <taxon>Metazoa</taxon>
        <taxon>Cnidaria</taxon>
        <taxon>Hydrozoa</taxon>
        <taxon>Hydroidolina</taxon>
        <taxon>Leptothecata</taxon>
        <taxon>Obeliida</taxon>
        <taxon>Clytiidae</taxon>
        <taxon>Clytia</taxon>
    </lineage>
</organism>
<evidence type="ECO:0000256" key="3">
    <source>
        <dbReference type="ARBA" id="ARBA00022630"/>
    </source>
</evidence>
<evidence type="ECO:0000256" key="1">
    <source>
        <dbReference type="ARBA" id="ARBA00001974"/>
    </source>
</evidence>
<dbReference type="InterPro" id="IPR045170">
    <property type="entry name" value="MTOX"/>
</dbReference>
<dbReference type="NCBIfam" id="NF008425">
    <property type="entry name" value="PRK11259.1"/>
    <property type="match status" value="1"/>
</dbReference>
<evidence type="ECO:0000313" key="7">
    <source>
        <dbReference type="EnsemblMetazoa" id="CLYHEMP018463.1"/>
    </source>
</evidence>
<evidence type="ECO:0000256" key="4">
    <source>
        <dbReference type="ARBA" id="ARBA00022827"/>
    </source>
</evidence>
<reference evidence="7" key="1">
    <citation type="submission" date="2021-01" db="UniProtKB">
        <authorList>
            <consortium name="EnsemblMetazoa"/>
        </authorList>
    </citation>
    <scope>IDENTIFICATION</scope>
</reference>
<dbReference type="Proteomes" id="UP000594262">
    <property type="component" value="Unplaced"/>
</dbReference>
<evidence type="ECO:0000256" key="2">
    <source>
        <dbReference type="ARBA" id="ARBA00010989"/>
    </source>
</evidence>
<dbReference type="GO" id="GO:0050031">
    <property type="term" value="F:L-pipecolate oxidase activity"/>
    <property type="evidence" value="ECO:0007669"/>
    <property type="project" value="TreeGrafter"/>
</dbReference>
<dbReference type="SUPFAM" id="SSF51905">
    <property type="entry name" value="FAD/NAD(P)-binding domain"/>
    <property type="match status" value="1"/>
</dbReference>
<dbReference type="PANTHER" id="PTHR10961">
    <property type="entry name" value="PEROXISOMAL SARCOSINE OXIDASE"/>
    <property type="match status" value="1"/>
</dbReference>
<name>A0A7M5X6W7_9CNID</name>
<keyword evidence="5" id="KW-0560">Oxidoreductase</keyword>
<proteinExistence type="inferred from homology"/>
<accession>A0A7M5X6W7</accession>
<comment type="similarity">
    <text evidence="2">Belongs to the MSOX/MTOX family.</text>
</comment>
<dbReference type="Gene3D" id="3.50.50.60">
    <property type="entry name" value="FAD/NAD(P)-binding domain"/>
    <property type="match status" value="1"/>
</dbReference>
<dbReference type="GO" id="GO:0050660">
    <property type="term" value="F:flavin adenine dinucleotide binding"/>
    <property type="evidence" value="ECO:0007669"/>
    <property type="project" value="InterPro"/>
</dbReference>
<dbReference type="GO" id="GO:0008115">
    <property type="term" value="F:sarcosine oxidase activity"/>
    <property type="evidence" value="ECO:0007669"/>
    <property type="project" value="TreeGrafter"/>
</dbReference>
<protein>
    <recommendedName>
        <fullName evidence="6">FAD dependent oxidoreductase domain-containing protein</fullName>
    </recommendedName>
</protein>
<dbReference type="AlphaFoldDB" id="A0A7M5X6W7"/>
<dbReference type="InterPro" id="IPR036188">
    <property type="entry name" value="FAD/NAD-bd_sf"/>
</dbReference>
<evidence type="ECO:0000313" key="8">
    <source>
        <dbReference type="Proteomes" id="UP000594262"/>
    </source>
</evidence>
<dbReference type="PANTHER" id="PTHR10961:SF46">
    <property type="entry name" value="PEROXISOMAL SARCOSINE OXIDASE"/>
    <property type="match status" value="1"/>
</dbReference>
<dbReference type="Pfam" id="PF01266">
    <property type="entry name" value="DAO"/>
    <property type="match status" value="1"/>
</dbReference>
<dbReference type="SUPFAM" id="SSF54373">
    <property type="entry name" value="FAD-linked reductases, C-terminal domain"/>
    <property type="match status" value="1"/>
</dbReference>
<dbReference type="GO" id="GO:0033514">
    <property type="term" value="P:L-lysine catabolic process to acetyl-CoA via L-pipecolate"/>
    <property type="evidence" value="ECO:0007669"/>
    <property type="project" value="TreeGrafter"/>
</dbReference>
<evidence type="ECO:0000256" key="5">
    <source>
        <dbReference type="ARBA" id="ARBA00023002"/>
    </source>
</evidence>
<dbReference type="InterPro" id="IPR006076">
    <property type="entry name" value="FAD-dep_OxRdtase"/>
</dbReference>
<dbReference type="Gene3D" id="3.30.9.10">
    <property type="entry name" value="D-Amino Acid Oxidase, subunit A, domain 2"/>
    <property type="match status" value="1"/>
</dbReference>
<dbReference type="GeneID" id="136803088"/>
<dbReference type="GO" id="GO:0005777">
    <property type="term" value="C:peroxisome"/>
    <property type="evidence" value="ECO:0007669"/>
    <property type="project" value="TreeGrafter"/>
</dbReference>